<evidence type="ECO:0000256" key="12">
    <source>
        <dbReference type="ARBA" id="ARBA00023136"/>
    </source>
</evidence>
<evidence type="ECO:0000256" key="5">
    <source>
        <dbReference type="ARBA" id="ARBA00022679"/>
    </source>
</evidence>
<evidence type="ECO:0000256" key="2">
    <source>
        <dbReference type="ARBA" id="ARBA00022475"/>
    </source>
</evidence>
<comment type="caution">
    <text evidence="21">The sequence shown here is derived from an EMBL/GenBank/DDBJ whole genome shotgun (WGS) entry which is preliminary data.</text>
</comment>
<protein>
    <submittedName>
        <fullName evidence="21">Methyl-accepting chemotaxis sensory transducer with Cache/Pas/Pac sensor</fullName>
    </submittedName>
</protein>
<dbReference type="SUPFAM" id="SSF103190">
    <property type="entry name" value="Sensory domain-like"/>
    <property type="match status" value="1"/>
</dbReference>
<dbReference type="Pfam" id="PF00672">
    <property type="entry name" value="HAMP"/>
    <property type="match status" value="1"/>
</dbReference>
<dbReference type="GO" id="GO:0016301">
    <property type="term" value="F:kinase activity"/>
    <property type="evidence" value="ECO:0007669"/>
    <property type="project" value="UniProtKB-KW"/>
</dbReference>
<dbReference type="GO" id="GO:0005524">
    <property type="term" value="F:ATP binding"/>
    <property type="evidence" value="ECO:0007669"/>
    <property type="project" value="UniProtKB-KW"/>
</dbReference>
<evidence type="ECO:0000256" key="14">
    <source>
        <dbReference type="ARBA" id="ARBA00029447"/>
    </source>
</evidence>
<dbReference type="InterPro" id="IPR004089">
    <property type="entry name" value="MCPsignal_dom"/>
</dbReference>
<dbReference type="PROSITE" id="PS50113">
    <property type="entry name" value="PAC"/>
    <property type="match status" value="1"/>
</dbReference>
<dbReference type="Gene3D" id="3.30.450.20">
    <property type="entry name" value="PAS domain"/>
    <property type="match status" value="3"/>
</dbReference>
<dbReference type="SMART" id="SM00304">
    <property type="entry name" value="HAMP"/>
    <property type="match status" value="1"/>
</dbReference>
<keyword evidence="13 15" id="KW-0807">Transducer</keyword>
<dbReference type="PROSITE" id="PS50111">
    <property type="entry name" value="CHEMOTAXIS_TRANSDUC_2"/>
    <property type="match status" value="1"/>
</dbReference>
<dbReference type="Pfam" id="PF02743">
    <property type="entry name" value="dCache_1"/>
    <property type="match status" value="1"/>
</dbReference>
<proteinExistence type="inferred from homology"/>
<feature type="compositionally biased region" description="Low complexity" evidence="16">
    <location>
        <begin position="512"/>
        <end position="527"/>
    </location>
</feature>
<dbReference type="FunFam" id="1.10.287.950:FF:000001">
    <property type="entry name" value="Methyl-accepting chemotaxis sensory transducer"/>
    <property type="match status" value="1"/>
</dbReference>
<evidence type="ECO:0000256" key="15">
    <source>
        <dbReference type="PROSITE-ProRule" id="PRU00284"/>
    </source>
</evidence>
<organism evidence="21 22">
    <name type="scientific">Desulfocurvibacter africanus PCS</name>
    <dbReference type="NCBI Taxonomy" id="1262666"/>
    <lineage>
        <taxon>Bacteria</taxon>
        <taxon>Pseudomonadati</taxon>
        <taxon>Thermodesulfobacteriota</taxon>
        <taxon>Desulfovibrionia</taxon>
        <taxon>Desulfovibrionales</taxon>
        <taxon>Desulfovibrionaceae</taxon>
        <taxon>Desulfocurvibacter</taxon>
    </lineage>
</organism>
<dbReference type="AlphaFoldDB" id="M5Q0Q0"/>
<feature type="domain" description="HAMP" evidence="20">
    <location>
        <begin position="309"/>
        <end position="361"/>
    </location>
</feature>
<dbReference type="InterPro" id="IPR035965">
    <property type="entry name" value="PAS-like_dom_sf"/>
</dbReference>
<feature type="transmembrane region" description="Helical" evidence="17">
    <location>
        <begin position="12"/>
        <end position="32"/>
    </location>
</feature>
<dbReference type="RefSeq" id="WP_005987306.1">
    <property type="nucleotide sequence ID" value="NZ_AOSV01000025.1"/>
</dbReference>
<dbReference type="CDD" id="cd12914">
    <property type="entry name" value="PDC1_DGC_like"/>
    <property type="match status" value="1"/>
</dbReference>
<dbReference type="InterPro" id="IPR003660">
    <property type="entry name" value="HAMP_dom"/>
</dbReference>
<dbReference type="Gene3D" id="6.10.340.10">
    <property type="match status" value="1"/>
</dbReference>
<feature type="domain" description="Methyl-accepting transducer" evidence="18">
    <location>
        <begin position="500"/>
        <end position="736"/>
    </location>
</feature>
<evidence type="ECO:0000259" key="19">
    <source>
        <dbReference type="PROSITE" id="PS50113"/>
    </source>
</evidence>
<dbReference type="CDD" id="cd06225">
    <property type="entry name" value="HAMP"/>
    <property type="match status" value="1"/>
</dbReference>
<evidence type="ECO:0000313" key="21">
    <source>
        <dbReference type="EMBL" id="EMG36891.1"/>
    </source>
</evidence>
<comment type="similarity">
    <text evidence="14">Belongs to the methyl-accepting chemotaxis (MCP) protein family.</text>
</comment>
<feature type="domain" description="PAC" evidence="19">
    <location>
        <begin position="433"/>
        <end position="485"/>
    </location>
</feature>
<feature type="region of interest" description="Disordered" evidence="16">
    <location>
        <begin position="508"/>
        <end position="535"/>
    </location>
</feature>
<dbReference type="PANTHER" id="PTHR32089:SF112">
    <property type="entry name" value="LYSOZYME-LIKE PROTEIN-RELATED"/>
    <property type="match status" value="1"/>
</dbReference>
<dbReference type="OrthoDB" id="9816383at2"/>
<dbReference type="SUPFAM" id="SSF55785">
    <property type="entry name" value="PYP-like sensor domain (PAS domain)"/>
    <property type="match status" value="1"/>
</dbReference>
<dbReference type="SMART" id="SM00283">
    <property type="entry name" value="MA"/>
    <property type="match status" value="1"/>
</dbReference>
<evidence type="ECO:0000256" key="13">
    <source>
        <dbReference type="ARBA" id="ARBA00023224"/>
    </source>
</evidence>
<keyword evidence="5" id="KW-0808">Transferase</keyword>
<evidence type="ECO:0000256" key="17">
    <source>
        <dbReference type="SAM" id="Phobius"/>
    </source>
</evidence>
<keyword evidence="4" id="KW-0597">Phosphoprotein</keyword>
<keyword evidence="6 17" id="KW-0812">Transmembrane</keyword>
<dbReference type="InterPro" id="IPR033479">
    <property type="entry name" value="dCache_1"/>
</dbReference>
<dbReference type="GO" id="GO:0000160">
    <property type="term" value="P:phosphorelay signal transduction system"/>
    <property type="evidence" value="ECO:0007669"/>
    <property type="project" value="UniProtKB-KW"/>
</dbReference>
<dbReference type="PANTHER" id="PTHR32089">
    <property type="entry name" value="METHYL-ACCEPTING CHEMOTAXIS PROTEIN MCPB"/>
    <property type="match status" value="1"/>
</dbReference>
<evidence type="ECO:0000256" key="1">
    <source>
        <dbReference type="ARBA" id="ARBA00004651"/>
    </source>
</evidence>
<dbReference type="CDD" id="cd11386">
    <property type="entry name" value="MCP_signal"/>
    <property type="match status" value="1"/>
</dbReference>
<evidence type="ECO:0000256" key="10">
    <source>
        <dbReference type="ARBA" id="ARBA00022989"/>
    </source>
</evidence>
<evidence type="ECO:0000259" key="18">
    <source>
        <dbReference type="PROSITE" id="PS50111"/>
    </source>
</evidence>
<reference evidence="21 22" key="1">
    <citation type="journal article" date="2013" name="Genome Announc.">
        <title>Draft Genome Sequence for Desulfovibrio africanus Strain PCS.</title>
        <authorList>
            <person name="Brown S.D."/>
            <person name="Utturkar S.M."/>
            <person name="Arkin A.P."/>
            <person name="Deutschbauer A.M."/>
            <person name="Elias D.A."/>
            <person name="Hazen T.C."/>
            <person name="Chakraborty R."/>
        </authorList>
    </citation>
    <scope>NUCLEOTIDE SEQUENCE [LARGE SCALE GENOMIC DNA]</scope>
    <source>
        <strain evidence="21 22">PCS</strain>
    </source>
</reference>
<evidence type="ECO:0000256" key="9">
    <source>
        <dbReference type="ARBA" id="ARBA00022840"/>
    </source>
</evidence>
<keyword evidence="11" id="KW-0902">Two-component regulatory system</keyword>
<evidence type="ECO:0000256" key="6">
    <source>
        <dbReference type="ARBA" id="ARBA00022692"/>
    </source>
</evidence>
<dbReference type="InterPro" id="IPR013656">
    <property type="entry name" value="PAS_4"/>
</dbReference>
<dbReference type="PROSITE" id="PS50885">
    <property type="entry name" value="HAMP"/>
    <property type="match status" value="1"/>
</dbReference>
<evidence type="ECO:0000256" key="7">
    <source>
        <dbReference type="ARBA" id="ARBA00022741"/>
    </source>
</evidence>
<dbReference type="Gene3D" id="1.10.287.950">
    <property type="entry name" value="Methyl-accepting chemotaxis protein"/>
    <property type="match status" value="1"/>
</dbReference>
<evidence type="ECO:0000256" key="3">
    <source>
        <dbReference type="ARBA" id="ARBA00022500"/>
    </source>
</evidence>
<keyword evidence="12 17" id="KW-0472">Membrane</keyword>
<dbReference type="Proteomes" id="UP000011922">
    <property type="component" value="Unassembled WGS sequence"/>
</dbReference>
<keyword evidence="8" id="KW-0418">Kinase</keyword>
<evidence type="ECO:0000313" key="22">
    <source>
        <dbReference type="Proteomes" id="UP000011922"/>
    </source>
</evidence>
<sequence length="772" mass="83362">MRIQIQNISTVVLSIVSLAIVTAVAAMVMYVGKTSYELALQLQVQSMEHSVHSVSDALSWQMAEHKDLAATLASQAAIREALQTGNPARATERLESYMRSYGDSIWSMLALDRNGVVLAGFDQNMRSLAGQNLSDKDYVRAALGSHEPQISRSVFREGEQLVFAVAAPVRGATGEIVGCVAFLPLWNRFTETMLDPIRFGERGYGFILDTTGVLIAHAADKNLILTDISQNDFVRQALRGKDIDIEYEWQGEDKFLSSRHEPESGWVVCMSAYTSELTATAKQQTLALLGIGVAIIACLIGLLALVMRSTVTRPVQAIEDFTKRVAQGDFKAKLDGTFKYEFSALSGNVTAMVDELKNKLGLSQGLMHGMTVPCLVVDTNEHITFINQPCLDMLQLDGPPERHLGKIMAQVFYKDATRSTLVGKCMKTGETIRNQEIQVTGHKGGLVHAFTNIASLTDLDGRIIGGFCIYVDLSKSKEQEALIRQQNESMARVAQEADLISERVSSASEELSAQVEQSSQGAAEQQSRTGEAATAMEQMNSSVLEVARNASGVADLAERTKGMAKDGETVVASVVQVIGRINSKATELKGDMTKLGEQAQGIGQILGVISDIADQTNLLALNAAIEAARAGEAGRGFAVVADEVRKLAEKTMNATRDVEDSIKSIQDSVRKSVANTDATTSAIQESTELAGRSGQALKGIVNMVEQTADQVRGIATASEEQSAASEQINRSIEEISRISSETSDAMNQSAQAVADLARLAQELKGIIEQMRQ</sequence>
<evidence type="ECO:0000256" key="16">
    <source>
        <dbReference type="SAM" id="MobiDB-lite"/>
    </source>
</evidence>
<evidence type="ECO:0000256" key="8">
    <source>
        <dbReference type="ARBA" id="ARBA00022777"/>
    </source>
</evidence>
<evidence type="ECO:0000256" key="11">
    <source>
        <dbReference type="ARBA" id="ARBA00023012"/>
    </source>
</evidence>
<dbReference type="SUPFAM" id="SSF58104">
    <property type="entry name" value="Methyl-accepting chemotaxis protein (MCP) signaling domain"/>
    <property type="match status" value="1"/>
</dbReference>
<dbReference type="Pfam" id="PF08448">
    <property type="entry name" value="PAS_4"/>
    <property type="match status" value="1"/>
</dbReference>
<dbReference type="GO" id="GO:0005886">
    <property type="term" value="C:plasma membrane"/>
    <property type="evidence" value="ECO:0007669"/>
    <property type="project" value="UniProtKB-SubCell"/>
</dbReference>
<feature type="transmembrane region" description="Helical" evidence="17">
    <location>
        <begin position="286"/>
        <end position="306"/>
    </location>
</feature>
<dbReference type="EMBL" id="AOSV01000025">
    <property type="protein sequence ID" value="EMG36891.1"/>
    <property type="molecule type" value="Genomic_DNA"/>
</dbReference>
<dbReference type="Pfam" id="PF00015">
    <property type="entry name" value="MCPsignal"/>
    <property type="match status" value="1"/>
</dbReference>
<accession>M5Q0Q0</accession>
<keyword evidence="10 17" id="KW-1133">Transmembrane helix</keyword>
<dbReference type="GO" id="GO:0006935">
    <property type="term" value="P:chemotaxis"/>
    <property type="evidence" value="ECO:0007669"/>
    <property type="project" value="UniProtKB-KW"/>
</dbReference>
<dbReference type="InterPro" id="IPR029151">
    <property type="entry name" value="Sensor-like_sf"/>
</dbReference>
<dbReference type="CDD" id="cd12912">
    <property type="entry name" value="PDC2_MCP_like"/>
    <property type="match status" value="1"/>
</dbReference>
<dbReference type="InterPro" id="IPR000700">
    <property type="entry name" value="PAS-assoc_C"/>
</dbReference>
<evidence type="ECO:0000256" key="4">
    <source>
        <dbReference type="ARBA" id="ARBA00022553"/>
    </source>
</evidence>
<comment type="subcellular location">
    <subcellularLocation>
        <location evidence="1">Cell membrane</location>
        <topology evidence="1">Multi-pass membrane protein</topology>
    </subcellularLocation>
</comment>
<keyword evidence="2" id="KW-1003">Cell membrane</keyword>
<keyword evidence="3" id="KW-0145">Chemotaxis</keyword>
<keyword evidence="9" id="KW-0067">ATP-binding</keyword>
<dbReference type="PATRIC" id="fig|1262666.3.peg.2348"/>
<keyword evidence="7" id="KW-0547">Nucleotide-binding</keyword>
<gene>
    <name evidence="21" type="ORF">PCS_02311</name>
</gene>
<name>M5Q0Q0_DESAF</name>
<evidence type="ECO:0000259" key="20">
    <source>
        <dbReference type="PROSITE" id="PS50885"/>
    </source>
</evidence>